<evidence type="ECO:0000313" key="2">
    <source>
        <dbReference type="Proteomes" id="UP001155586"/>
    </source>
</evidence>
<sequence>MQIRKDFDYYHCLHRTVTDALLHLLFQVSASPRFVPTAKRNEILVKYLKAKAKDKHLANIKKDIKLMLNIARTRNGNLEMRLYQLNEKANNTQVAGAERLYSLLSYLYDEHGIESRLFEEGSEPEPEILYMLGDHIEHCFDTDNQQIAPLSMLIQSESAPQLEAIIKQQGWFSAEMKEWNEATYQAHLVLHPNS</sequence>
<gene>
    <name evidence="1" type="ORF">MD483_21310</name>
</gene>
<organism evidence="1 2">
    <name type="scientific">Vibrio paucivorans</name>
    <dbReference type="NCBI Taxonomy" id="2829489"/>
    <lineage>
        <taxon>Bacteria</taxon>
        <taxon>Pseudomonadati</taxon>
        <taxon>Pseudomonadota</taxon>
        <taxon>Gammaproteobacteria</taxon>
        <taxon>Vibrionales</taxon>
        <taxon>Vibrionaceae</taxon>
        <taxon>Vibrio</taxon>
    </lineage>
</organism>
<accession>A0A9X3CIA4</accession>
<comment type="caution">
    <text evidence="1">The sequence shown here is derived from an EMBL/GenBank/DDBJ whole genome shotgun (WGS) entry which is preliminary data.</text>
</comment>
<keyword evidence="2" id="KW-1185">Reference proteome</keyword>
<dbReference type="Pfam" id="PF11140">
    <property type="entry name" value="DUF2913"/>
    <property type="match status" value="1"/>
</dbReference>
<evidence type="ECO:0000313" key="1">
    <source>
        <dbReference type="EMBL" id="MCW8336353.1"/>
    </source>
</evidence>
<dbReference type="InterPro" id="IPR021316">
    <property type="entry name" value="DUF2913"/>
</dbReference>
<protein>
    <submittedName>
        <fullName evidence="1">DUF2913 family protein</fullName>
    </submittedName>
</protein>
<dbReference type="Proteomes" id="UP001155586">
    <property type="component" value="Unassembled WGS sequence"/>
</dbReference>
<dbReference type="AlphaFoldDB" id="A0A9X3CIA4"/>
<name>A0A9X3CIA4_9VIBR</name>
<reference evidence="1" key="1">
    <citation type="submission" date="2022-02" db="EMBL/GenBank/DDBJ databases">
        <title>Vibrio sp. nov., a new bacterium isolated from Bohai sea, China.</title>
        <authorList>
            <person name="Yuan Y."/>
        </authorList>
    </citation>
    <scope>NUCLEOTIDE SEQUENCE</scope>
    <source>
        <strain evidence="1">DBSS07</strain>
    </source>
</reference>
<proteinExistence type="predicted"/>
<dbReference type="RefSeq" id="WP_265689431.1">
    <property type="nucleotide sequence ID" value="NZ_JAKRRX010000220.1"/>
</dbReference>
<dbReference type="EMBL" id="JAKRRX010000220">
    <property type="protein sequence ID" value="MCW8336353.1"/>
    <property type="molecule type" value="Genomic_DNA"/>
</dbReference>